<dbReference type="InterPro" id="IPR026954">
    <property type="entry name" value="PknH-like_Extracell"/>
</dbReference>
<dbReference type="OrthoDB" id="1551126at2"/>
<feature type="domain" description="PknH-like extracellular" evidence="1">
    <location>
        <begin position="13"/>
        <end position="198"/>
    </location>
</feature>
<dbReference type="InterPro" id="IPR038232">
    <property type="entry name" value="PknH-like_Extracell_sf"/>
</dbReference>
<protein>
    <recommendedName>
        <fullName evidence="1">PknH-like extracellular domain-containing protein</fullName>
    </recommendedName>
</protein>
<evidence type="ECO:0000313" key="2">
    <source>
        <dbReference type="EMBL" id="ORU95403.1"/>
    </source>
</evidence>
<evidence type="ECO:0000259" key="1">
    <source>
        <dbReference type="Pfam" id="PF14032"/>
    </source>
</evidence>
<comment type="caution">
    <text evidence="2">The sequence shown here is derived from an EMBL/GenBank/DDBJ whole genome shotgun (WGS) entry which is preliminary data.</text>
</comment>
<feature type="domain" description="PknH-like extracellular" evidence="1">
    <location>
        <begin position="436"/>
        <end position="619"/>
    </location>
</feature>
<sequence>APPPPPPPPPAPPAPALDSLLLSVDRIAAIVGLTGLDPQQVATTLYHDGNAAPAGEPVGPYLIGQRGAYAETGWISARMQSVRQLVDGKADQKIFQGLVGYPSAAAAAAAFAEQARQWQASAGRTVTVTGSAESTYLCTFGELTNTGDALAMTRHYADGTGWTVQRALGQCGSTLVDVQVSGRWKDATVAADLLDALIAGIPGAPLRSPTRDLLAAAPAPAAAPVSAPAPAEPPLLPPQRVAAVTGLPELEVDWTGTALFDDSTTLAVGESIGAFAIGQKHAYAGSGWISARLQTLKHVVDGSTEAFAYQSVIGYLSPEAAAAAFAEQARQWRASAGRSIEVHRADSPYRCRYGAVYATDDTLAITRLEEGGNGWGVQRALAVVGNEIIDVQVSGRSPNPARAVDLLDAIVAGMPGGGSRPPTRDRLPAQPPSPVPLADLDALLPAPEPLAAVVGVPQLVQTNSYTSMYDDADLLESGVSAGAFGVAERAAYLGSGWLRTRIVRMVDDPANAAHRVVQAVVLLPSPEAATAVFAEQARQWQAAAGSTISVAQQNAPYRCVYGPLTDLGVAIAITRFTEGGGGWCVQRALTVRGNVVVDVQCASGRDGDIALRVAQAIADAVPATVRG</sequence>
<dbReference type="EMBL" id="LQOJ01000082">
    <property type="protein sequence ID" value="ORU95403.1"/>
    <property type="molecule type" value="Genomic_DNA"/>
</dbReference>
<organism evidence="2 3">
    <name type="scientific">Mycolicibacterium fallax</name>
    <name type="common">Mycobacterium fallax</name>
    <dbReference type="NCBI Taxonomy" id="1793"/>
    <lineage>
        <taxon>Bacteria</taxon>
        <taxon>Bacillati</taxon>
        <taxon>Actinomycetota</taxon>
        <taxon>Actinomycetes</taxon>
        <taxon>Mycobacteriales</taxon>
        <taxon>Mycobacteriaceae</taxon>
        <taxon>Mycolicibacterium</taxon>
    </lineage>
</organism>
<keyword evidence="3" id="KW-1185">Reference proteome</keyword>
<reference evidence="2 3" key="1">
    <citation type="submission" date="2016-01" db="EMBL/GenBank/DDBJ databases">
        <title>The new phylogeny of the genus Mycobacterium.</title>
        <authorList>
            <person name="Tarcisio F."/>
            <person name="Conor M."/>
            <person name="Antonella G."/>
            <person name="Elisabetta G."/>
            <person name="Giulia F.S."/>
            <person name="Sara T."/>
            <person name="Anna F."/>
            <person name="Clotilde B."/>
            <person name="Roberto B."/>
            <person name="Veronica D.S."/>
            <person name="Fabio R."/>
            <person name="Monica P."/>
            <person name="Olivier J."/>
            <person name="Enrico T."/>
            <person name="Nicola S."/>
        </authorList>
    </citation>
    <scope>NUCLEOTIDE SEQUENCE [LARGE SCALE GENOMIC DNA]</scope>
    <source>
        <strain evidence="2 3">DSM 44179</strain>
    </source>
</reference>
<dbReference type="Proteomes" id="UP000193484">
    <property type="component" value="Unassembled WGS sequence"/>
</dbReference>
<dbReference type="Gene3D" id="3.40.1000.70">
    <property type="entry name" value="PknH-like extracellular domain"/>
    <property type="match status" value="3"/>
</dbReference>
<gene>
    <name evidence="2" type="ORF">AWC04_19910</name>
</gene>
<name>A0A1X1QVJ7_MYCFA</name>
<dbReference type="RefSeq" id="WP_085101157.1">
    <property type="nucleotide sequence ID" value="NZ_LQOJ01000082.1"/>
</dbReference>
<dbReference type="Pfam" id="PF14032">
    <property type="entry name" value="PknH_C"/>
    <property type="match status" value="3"/>
</dbReference>
<evidence type="ECO:0000313" key="3">
    <source>
        <dbReference type="Proteomes" id="UP000193484"/>
    </source>
</evidence>
<feature type="non-terminal residue" evidence="2">
    <location>
        <position position="1"/>
    </location>
</feature>
<proteinExistence type="predicted"/>
<feature type="domain" description="PknH-like extracellular" evidence="1">
    <location>
        <begin position="228"/>
        <end position="412"/>
    </location>
</feature>
<accession>A0A1X1QVJ7</accession>
<dbReference type="AlphaFoldDB" id="A0A1X1QVJ7"/>